<dbReference type="PANTHER" id="PTHR46497:SF1">
    <property type="entry name" value="THIOREDOXIN DOMAIN-CONTAINING PROTEIN 11"/>
    <property type="match status" value="1"/>
</dbReference>
<feature type="region of interest" description="Disordered" evidence="1">
    <location>
        <begin position="1"/>
        <end position="67"/>
    </location>
</feature>
<gene>
    <name evidence="3" type="ORF">BIW11_13588</name>
</gene>
<dbReference type="CDD" id="cd02961">
    <property type="entry name" value="PDI_a_family"/>
    <property type="match status" value="1"/>
</dbReference>
<dbReference type="InterPro" id="IPR013766">
    <property type="entry name" value="Thioredoxin_domain"/>
</dbReference>
<dbReference type="Pfam" id="PF00085">
    <property type="entry name" value="Thioredoxin"/>
    <property type="match status" value="1"/>
</dbReference>
<keyword evidence="4" id="KW-1185">Reference proteome</keyword>
<evidence type="ECO:0000313" key="3">
    <source>
        <dbReference type="EMBL" id="OQR67325.1"/>
    </source>
</evidence>
<evidence type="ECO:0000259" key="2">
    <source>
        <dbReference type="Pfam" id="PF00085"/>
    </source>
</evidence>
<organism evidence="3 4">
    <name type="scientific">Tropilaelaps mercedesae</name>
    <dbReference type="NCBI Taxonomy" id="418985"/>
    <lineage>
        <taxon>Eukaryota</taxon>
        <taxon>Metazoa</taxon>
        <taxon>Ecdysozoa</taxon>
        <taxon>Arthropoda</taxon>
        <taxon>Chelicerata</taxon>
        <taxon>Arachnida</taxon>
        <taxon>Acari</taxon>
        <taxon>Parasitiformes</taxon>
        <taxon>Mesostigmata</taxon>
        <taxon>Gamasina</taxon>
        <taxon>Dermanyssoidea</taxon>
        <taxon>Laelapidae</taxon>
        <taxon>Tropilaelaps</taxon>
    </lineage>
</organism>
<feature type="compositionally biased region" description="Basic and acidic residues" evidence="1">
    <location>
        <begin position="42"/>
        <end position="66"/>
    </location>
</feature>
<dbReference type="STRING" id="418985.A0A1V9X154"/>
<accession>A0A1V9X154</accession>
<dbReference type="InterPro" id="IPR052792">
    <property type="entry name" value="Thioredoxin_dom-contain_11"/>
</dbReference>
<reference evidence="3 4" key="1">
    <citation type="journal article" date="2017" name="Gigascience">
        <title>Draft genome of the honey bee ectoparasitic mite, Tropilaelaps mercedesae, is shaped by the parasitic life history.</title>
        <authorList>
            <person name="Dong X."/>
            <person name="Armstrong S.D."/>
            <person name="Xia D."/>
            <person name="Makepeace B.L."/>
            <person name="Darby A.C."/>
            <person name="Kadowaki T."/>
        </authorList>
    </citation>
    <scope>NUCLEOTIDE SEQUENCE [LARGE SCALE GENOMIC DNA]</scope>
    <source>
        <strain evidence="3">Wuxi-XJTLU</strain>
    </source>
</reference>
<dbReference type="SUPFAM" id="SSF52833">
    <property type="entry name" value="Thioredoxin-like"/>
    <property type="match status" value="2"/>
</dbReference>
<evidence type="ECO:0000313" key="4">
    <source>
        <dbReference type="Proteomes" id="UP000192247"/>
    </source>
</evidence>
<dbReference type="PANTHER" id="PTHR46497">
    <property type="entry name" value="THIOREDOXIN DOMAIN-CONTAINING PROTEIN 11"/>
    <property type="match status" value="1"/>
</dbReference>
<evidence type="ECO:0000256" key="1">
    <source>
        <dbReference type="SAM" id="MobiDB-lite"/>
    </source>
</evidence>
<proteinExistence type="predicted"/>
<feature type="domain" description="Thioredoxin" evidence="2">
    <location>
        <begin position="592"/>
        <end position="675"/>
    </location>
</feature>
<comment type="caution">
    <text evidence="3">The sequence shown here is derived from an EMBL/GenBank/DDBJ whole genome shotgun (WGS) entry which is preliminary data.</text>
</comment>
<dbReference type="Proteomes" id="UP000192247">
    <property type="component" value="Unassembled WGS sequence"/>
</dbReference>
<dbReference type="Gene3D" id="3.40.30.10">
    <property type="entry name" value="Glutaredoxin"/>
    <property type="match status" value="2"/>
</dbReference>
<dbReference type="EMBL" id="MNPL01029062">
    <property type="protein sequence ID" value="OQR67325.1"/>
    <property type="molecule type" value="Genomic_DNA"/>
</dbReference>
<protein>
    <recommendedName>
        <fullName evidence="2">Thioredoxin domain-containing protein</fullName>
    </recommendedName>
</protein>
<sequence length="688" mass="78599">MEQGEGGDESQHLVENPLETLDPRLHEGSSLNYLFVNQDASPTEKENDSKRGHNEANKDDSKERWELTGGVDGQTAMASRLKRIEVLLVVSCLAGAVINQLIAVGGLRHITREAPAPYPIRANVSYLDVYNGDLSIVYDEFLKHEITVTLYYAPWDAMSRESLQILDEVAKEFNDVRFVAINCWQNSACFKYYQFKFYPSVSAYVRGQGSIQYPIYSAIAKDYFITFLHNVINPITVVSSDNEWLLMRSRHLAVVTVPHKFYRFAYSLALESLRKDPRQRVGFAVRGGGDMIRLYLWNETLVYEESDNPTVASASKWVYARFHEPTGYLMNSGYKSNQIYKLVNGTKAFIVVKTAPNSSLNLNLHMMALQFYSCRETYEIHSRHVFLSLLVASKDRSIDCKRLPHTFECSSTSIKCNTRSPMNISFLSDWATPITEACQPSEALLLKNLEVKRICQTHRTQPDSAKHPEGLLWGLGCGKENLFRFLTLDGALYDKLYQLEAPAVIYDTEEDVKYLLPRSQFTTRGIEFFVARYTVKLRDRLQKSTAVVRHDLFHHQPERFVPPSDEMVVSANLKSTTQSQARGAQGAESALRDTVIFFYTNWCGFCKSIAANFHRVARFFKATPISFRTVDAEGSRFEDIRYSPDSYPQLVFFPKNSSDSIRYSGSWRPQCLTRFILNHCSEKVLQLL</sequence>
<dbReference type="AlphaFoldDB" id="A0A1V9X154"/>
<dbReference type="InParanoid" id="A0A1V9X154"/>
<dbReference type="OrthoDB" id="1910803at2759"/>
<dbReference type="InterPro" id="IPR036249">
    <property type="entry name" value="Thioredoxin-like_sf"/>
</dbReference>
<name>A0A1V9X154_9ACAR</name>